<keyword evidence="3" id="KW-0540">Nuclease</keyword>
<evidence type="ECO:0000256" key="4">
    <source>
        <dbReference type="ARBA" id="ARBA00022759"/>
    </source>
</evidence>
<dbReference type="InterPro" id="IPR012933">
    <property type="entry name" value="HicA_mRNA_interferase"/>
</dbReference>
<evidence type="ECO:0000256" key="3">
    <source>
        <dbReference type="ARBA" id="ARBA00022722"/>
    </source>
</evidence>
<dbReference type="Gene3D" id="3.30.920.30">
    <property type="entry name" value="Hypothetical protein"/>
    <property type="match status" value="1"/>
</dbReference>
<evidence type="ECO:0000256" key="7">
    <source>
        <dbReference type="ARBA" id="ARBA00023016"/>
    </source>
</evidence>
<keyword evidence="2" id="KW-1277">Toxin-antitoxin system</keyword>
<evidence type="ECO:0000256" key="2">
    <source>
        <dbReference type="ARBA" id="ARBA00022649"/>
    </source>
</evidence>
<dbReference type="Pfam" id="PF07927">
    <property type="entry name" value="HicA_toxin"/>
    <property type="match status" value="1"/>
</dbReference>
<gene>
    <name evidence="8" type="ORF">IQ215_11125</name>
</gene>
<dbReference type="Proteomes" id="UP000654604">
    <property type="component" value="Unassembled WGS sequence"/>
</dbReference>
<keyword evidence="6" id="KW-0694">RNA-binding</keyword>
<sequence>MPKQPRLNANSAEKLLFQSGFSLIRTQGSHRIYQKNLTKVVVPFHGKKTLHPKIVKQVLDAIQDNN</sequence>
<dbReference type="EMBL" id="JADEWC010000026">
    <property type="protein sequence ID" value="MBE9223248.1"/>
    <property type="molecule type" value="Genomic_DNA"/>
</dbReference>
<comment type="caution">
    <text evidence="8">The sequence shown here is derived from an EMBL/GenBank/DDBJ whole genome shotgun (WGS) entry which is preliminary data.</text>
</comment>
<dbReference type="SUPFAM" id="SSF54786">
    <property type="entry name" value="YcfA/nrd intein domain"/>
    <property type="match status" value="1"/>
</dbReference>
<evidence type="ECO:0000256" key="1">
    <source>
        <dbReference type="ARBA" id="ARBA00006620"/>
    </source>
</evidence>
<dbReference type="InterPro" id="IPR038570">
    <property type="entry name" value="HicA_sf"/>
</dbReference>
<keyword evidence="4" id="KW-0255">Endonuclease</keyword>
<evidence type="ECO:0000256" key="6">
    <source>
        <dbReference type="ARBA" id="ARBA00022884"/>
    </source>
</evidence>
<evidence type="ECO:0000313" key="9">
    <source>
        <dbReference type="Proteomes" id="UP000654604"/>
    </source>
</evidence>
<comment type="similarity">
    <text evidence="1">Belongs to the HicA mRNA interferase family.</text>
</comment>
<organism evidence="8 9">
    <name type="scientific">Cyanobacterium stanieri LEGE 03274</name>
    <dbReference type="NCBI Taxonomy" id="1828756"/>
    <lineage>
        <taxon>Bacteria</taxon>
        <taxon>Bacillati</taxon>
        <taxon>Cyanobacteriota</taxon>
        <taxon>Cyanophyceae</taxon>
        <taxon>Oscillatoriophycideae</taxon>
        <taxon>Chroococcales</taxon>
        <taxon>Geminocystaceae</taxon>
        <taxon>Cyanobacterium</taxon>
    </lineage>
</organism>
<evidence type="ECO:0000256" key="5">
    <source>
        <dbReference type="ARBA" id="ARBA00022801"/>
    </source>
</evidence>
<name>A0ABR9V5S6_9CHRO</name>
<reference evidence="8 9" key="1">
    <citation type="submission" date="2020-10" db="EMBL/GenBank/DDBJ databases">
        <authorList>
            <person name="Castelo-Branco R."/>
            <person name="Eusebio N."/>
            <person name="Adriana R."/>
            <person name="Vieira A."/>
            <person name="Brugerolle De Fraissinette N."/>
            <person name="Rezende De Castro R."/>
            <person name="Schneider M.P."/>
            <person name="Vasconcelos V."/>
            <person name="Leao P.N."/>
        </authorList>
    </citation>
    <scope>NUCLEOTIDE SEQUENCE [LARGE SCALE GENOMIC DNA]</scope>
    <source>
        <strain evidence="8 9">LEGE 03274</strain>
    </source>
</reference>
<keyword evidence="9" id="KW-1185">Reference proteome</keyword>
<dbReference type="RefSeq" id="WP_193801388.1">
    <property type="nucleotide sequence ID" value="NZ_JADEWC010000026.1"/>
</dbReference>
<keyword evidence="5" id="KW-0378">Hydrolase</keyword>
<keyword evidence="7" id="KW-0346">Stress response</keyword>
<evidence type="ECO:0000313" key="8">
    <source>
        <dbReference type="EMBL" id="MBE9223248.1"/>
    </source>
</evidence>
<proteinExistence type="inferred from homology"/>
<protein>
    <submittedName>
        <fullName evidence="8">Type II toxin-antitoxin system HicA family toxin</fullName>
    </submittedName>
</protein>
<accession>A0ABR9V5S6</accession>